<reference evidence="1" key="1">
    <citation type="submission" date="2014-11" db="EMBL/GenBank/DDBJ databases">
        <authorList>
            <person name="Amaro Gonzalez C."/>
        </authorList>
    </citation>
    <scope>NUCLEOTIDE SEQUENCE</scope>
</reference>
<protein>
    <submittedName>
        <fullName evidence="1">Uncharacterized protein</fullName>
    </submittedName>
</protein>
<accession>A0A0E9XVK1</accession>
<reference evidence="1" key="2">
    <citation type="journal article" date="2015" name="Fish Shellfish Immunol.">
        <title>Early steps in the European eel (Anguilla anguilla)-Vibrio vulnificus interaction in the gills: Role of the RtxA13 toxin.</title>
        <authorList>
            <person name="Callol A."/>
            <person name="Pajuelo D."/>
            <person name="Ebbesson L."/>
            <person name="Teles M."/>
            <person name="MacKenzie S."/>
            <person name="Amaro C."/>
        </authorList>
    </citation>
    <scope>NUCLEOTIDE SEQUENCE</scope>
</reference>
<organism evidence="1">
    <name type="scientific">Anguilla anguilla</name>
    <name type="common">European freshwater eel</name>
    <name type="synonym">Muraena anguilla</name>
    <dbReference type="NCBI Taxonomy" id="7936"/>
    <lineage>
        <taxon>Eukaryota</taxon>
        <taxon>Metazoa</taxon>
        <taxon>Chordata</taxon>
        <taxon>Craniata</taxon>
        <taxon>Vertebrata</taxon>
        <taxon>Euteleostomi</taxon>
        <taxon>Actinopterygii</taxon>
        <taxon>Neopterygii</taxon>
        <taxon>Teleostei</taxon>
        <taxon>Anguilliformes</taxon>
        <taxon>Anguillidae</taxon>
        <taxon>Anguilla</taxon>
    </lineage>
</organism>
<evidence type="ECO:0000313" key="1">
    <source>
        <dbReference type="EMBL" id="JAI06437.1"/>
    </source>
</evidence>
<name>A0A0E9XVK1_ANGAN</name>
<proteinExistence type="predicted"/>
<dbReference type="EMBL" id="GBXM01002141">
    <property type="protein sequence ID" value="JAI06437.1"/>
    <property type="molecule type" value="Transcribed_RNA"/>
</dbReference>
<sequence length="13" mass="1514">MLFMKYTSHVIGS</sequence>